<sequence>MRHIEIHCATIGMSPSFFKNNGKRIAKLFTLVPVSYKNENIRFGIDIKNFFIFYIPPINP</sequence>
<dbReference type="EMBL" id="PQWM01000065">
    <property type="protein sequence ID" value="RDZ06470.1"/>
    <property type="molecule type" value="Genomic_DNA"/>
</dbReference>
<dbReference type="AlphaFoldDB" id="A0A3D8WTZ7"/>
<evidence type="ECO:0000313" key="1">
    <source>
        <dbReference type="EMBL" id="RDZ06470.1"/>
    </source>
</evidence>
<evidence type="ECO:0000313" key="2">
    <source>
        <dbReference type="Proteomes" id="UP000256519"/>
    </source>
</evidence>
<dbReference type="Proteomes" id="UP000256519">
    <property type="component" value="Unassembled WGS sequence"/>
</dbReference>
<accession>A0A3D8WTZ7</accession>
<proteinExistence type="predicted"/>
<reference evidence="1 2" key="1">
    <citation type="journal article" date="2018" name="Appl. Environ. Microbiol.">
        <title>Antimicrobial susceptibility testing and tentative epidemiological cut-off values of five Bacillus species relevant for use as animal feed additives or for plant protection.</title>
        <authorList>
            <person name="Agerso Y."/>
            <person name="Stuer-Lauridsen B."/>
            <person name="Bjerre K."/>
            <person name="Jensen M.G."/>
            <person name="Johansen E."/>
            <person name="Bennedsen M."/>
            <person name="Brockmann E."/>
            <person name="Nielsen B."/>
        </authorList>
    </citation>
    <scope>NUCLEOTIDE SEQUENCE [LARGE SCALE GENOMIC DNA]</scope>
    <source>
        <strain evidence="1 2">CHCC20162</strain>
    </source>
</reference>
<gene>
    <name evidence="1" type="ORF">C3744_28635</name>
</gene>
<organism evidence="1 2">
    <name type="scientific">Priestia megaterium</name>
    <name type="common">Bacillus megaterium</name>
    <dbReference type="NCBI Taxonomy" id="1404"/>
    <lineage>
        <taxon>Bacteria</taxon>
        <taxon>Bacillati</taxon>
        <taxon>Bacillota</taxon>
        <taxon>Bacilli</taxon>
        <taxon>Bacillales</taxon>
        <taxon>Bacillaceae</taxon>
        <taxon>Priestia</taxon>
    </lineage>
</organism>
<protein>
    <submittedName>
        <fullName evidence="1">Uncharacterized protein</fullName>
    </submittedName>
</protein>
<name>A0A3D8WTZ7_PRIMG</name>
<comment type="caution">
    <text evidence="1">The sequence shown here is derived from an EMBL/GenBank/DDBJ whole genome shotgun (WGS) entry which is preliminary data.</text>
</comment>